<evidence type="ECO:0000313" key="2">
    <source>
        <dbReference type="EMBL" id="GIE11426.1"/>
    </source>
</evidence>
<dbReference type="AlphaFoldDB" id="A0A919IYI3"/>
<sequence>MGLLSRLFRRCFRRRPTPPGPPPGGVLADTRAWHREQPVHDTERPGATGIHAERRAADELDDPDPPPARR</sequence>
<dbReference type="EMBL" id="BOMM01000029">
    <property type="protein sequence ID" value="GIE11426.1"/>
    <property type="molecule type" value="Genomic_DNA"/>
</dbReference>
<organism evidence="2 3">
    <name type="scientific">Paractinoplanes ferrugineus</name>
    <dbReference type="NCBI Taxonomy" id="113564"/>
    <lineage>
        <taxon>Bacteria</taxon>
        <taxon>Bacillati</taxon>
        <taxon>Actinomycetota</taxon>
        <taxon>Actinomycetes</taxon>
        <taxon>Micromonosporales</taxon>
        <taxon>Micromonosporaceae</taxon>
        <taxon>Paractinoplanes</taxon>
    </lineage>
</organism>
<dbReference type="RefSeq" id="WP_203817964.1">
    <property type="nucleotide sequence ID" value="NZ_BAAABP010000058.1"/>
</dbReference>
<dbReference type="Proteomes" id="UP000598174">
    <property type="component" value="Unassembled WGS sequence"/>
</dbReference>
<evidence type="ECO:0000313" key="3">
    <source>
        <dbReference type="Proteomes" id="UP000598174"/>
    </source>
</evidence>
<comment type="caution">
    <text evidence="2">The sequence shown here is derived from an EMBL/GenBank/DDBJ whole genome shotgun (WGS) entry which is preliminary data.</text>
</comment>
<reference evidence="2" key="1">
    <citation type="submission" date="2021-01" db="EMBL/GenBank/DDBJ databases">
        <title>Whole genome shotgun sequence of Actinoplanes ferrugineus NBRC 15555.</title>
        <authorList>
            <person name="Komaki H."/>
            <person name="Tamura T."/>
        </authorList>
    </citation>
    <scope>NUCLEOTIDE SEQUENCE</scope>
    <source>
        <strain evidence="2">NBRC 15555</strain>
    </source>
</reference>
<feature type="compositionally biased region" description="Basic and acidic residues" evidence="1">
    <location>
        <begin position="31"/>
        <end position="44"/>
    </location>
</feature>
<protein>
    <submittedName>
        <fullName evidence="2">Uncharacterized protein</fullName>
    </submittedName>
</protein>
<evidence type="ECO:0000256" key="1">
    <source>
        <dbReference type="SAM" id="MobiDB-lite"/>
    </source>
</evidence>
<proteinExistence type="predicted"/>
<accession>A0A919IYI3</accession>
<gene>
    <name evidence="2" type="ORF">Afe05nite_32660</name>
</gene>
<name>A0A919IYI3_9ACTN</name>
<keyword evidence="3" id="KW-1185">Reference proteome</keyword>
<feature type="region of interest" description="Disordered" evidence="1">
    <location>
        <begin position="12"/>
        <end position="70"/>
    </location>
</feature>